<dbReference type="InterPro" id="IPR038906">
    <property type="entry name" value="TTC36"/>
</dbReference>
<dbReference type="PANTHER" id="PTHR21405">
    <property type="entry name" value="CDNA SEQUENCE BC021608"/>
    <property type="match status" value="1"/>
</dbReference>
<organism evidence="2 3">
    <name type="scientific">Temnothorax longispinosus</name>
    <dbReference type="NCBI Taxonomy" id="300112"/>
    <lineage>
        <taxon>Eukaryota</taxon>
        <taxon>Metazoa</taxon>
        <taxon>Ecdysozoa</taxon>
        <taxon>Arthropoda</taxon>
        <taxon>Hexapoda</taxon>
        <taxon>Insecta</taxon>
        <taxon>Pterygota</taxon>
        <taxon>Neoptera</taxon>
        <taxon>Endopterygota</taxon>
        <taxon>Hymenoptera</taxon>
        <taxon>Apocrita</taxon>
        <taxon>Aculeata</taxon>
        <taxon>Formicoidea</taxon>
        <taxon>Formicidae</taxon>
        <taxon>Myrmicinae</taxon>
        <taxon>Temnothorax</taxon>
    </lineage>
</organism>
<name>A0A4S2KAD6_9HYME</name>
<dbReference type="AlphaFoldDB" id="A0A4S2KAD6"/>
<dbReference type="InterPro" id="IPR011990">
    <property type="entry name" value="TPR-like_helical_dom_sf"/>
</dbReference>
<dbReference type="STRING" id="300112.A0A4S2KAD6"/>
<dbReference type="Proteomes" id="UP000310200">
    <property type="component" value="Unassembled WGS sequence"/>
</dbReference>
<accession>A0A4S2KAD6</accession>
<dbReference type="Gene3D" id="1.25.40.10">
    <property type="entry name" value="Tetratricopeptide repeat domain"/>
    <property type="match status" value="1"/>
</dbReference>
<gene>
    <name evidence="2" type="ORF">DBV15_09451</name>
</gene>
<dbReference type="SMART" id="SM00028">
    <property type="entry name" value="TPR"/>
    <property type="match status" value="2"/>
</dbReference>
<dbReference type="GO" id="GO:0006570">
    <property type="term" value="P:tyrosine metabolic process"/>
    <property type="evidence" value="ECO:0007669"/>
    <property type="project" value="TreeGrafter"/>
</dbReference>
<evidence type="ECO:0000313" key="3">
    <source>
        <dbReference type="Proteomes" id="UP000310200"/>
    </source>
</evidence>
<proteinExistence type="inferred from homology"/>
<reference evidence="2 3" key="1">
    <citation type="journal article" date="2019" name="Philos. Trans. R. Soc. Lond., B, Biol. Sci.">
        <title>Ant behaviour and brain gene expression of defending hosts depend on the ecological success of the intruding social parasite.</title>
        <authorList>
            <person name="Kaur R."/>
            <person name="Stoldt M."/>
            <person name="Jongepier E."/>
            <person name="Feldmeyer B."/>
            <person name="Menzel F."/>
            <person name="Bornberg-Bauer E."/>
            <person name="Foitzik S."/>
        </authorList>
    </citation>
    <scope>NUCLEOTIDE SEQUENCE [LARGE SCALE GENOMIC DNA]</scope>
    <source>
        <tissue evidence="2">Whole body</tissue>
    </source>
</reference>
<dbReference type="PANTHER" id="PTHR21405:SF0">
    <property type="entry name" value="TETRATRICOPEPTIDE REPEAT PROTEIN 36"/>
    <property type="match status" value="1"/>
</dbReference>
<sequence length="199" mass="22403">MESLSEGDRAVLKTIFDPFQPLGPSDIPDFPAFQEVEETTDAFEEDRLEPNVLDIVKKAIVCAEEKNFDESFRLFHEALKQAPESPSILNDRAQALRLANRDEGENCNFDYRANYLEALKDLHLAVELSEGKGRAGIQALCQRGALYRWMEQDDKAKEDFIRAAKAGSSFAKSQLVALNPYAAMCNAMLRKMTLKANRP</sequence>
<dbReference type="InterPro" id="IPR019734">
    <property type="entry name" value="TPR_rpt"/>
</dbReference>
<comment type="caution">
    <text evidence="2">The sequence shown here is derived from an EMBL/GenBank/DDBJ whole genome shotgun (WGS) entry which is preliminary data.</text>
</comment>
<dbReference type="SUPFAM" id="SSF48452">
    <property type="entry name" value="TPR-like"/>
    <property type="match status" value="1"/>
</dbReference>
<keyword evidence="3" id="KW-1185">Reference proteome</keyword>
<evidence type="ECO:0000256" key="1">
    <source>
        <dbReference type="ARBA" id="ARBA00006995"/>
    </source>
</evidence>
<comment type="similarity">
    <text evidence="1">Belongs to the TTC36 family.</text>
</comment>
<dbReference type="EMBL" id="QBLH01003067">
    <property type="protein sequence ID" value="TGZ45756.1"/>
    <property type="molecule type" value="Genomic_DNA"/>
</dbReference>
<evidence type="ECO:0000313" key="2">
    <source>
        <dbReference type="EMBL" id="TGZ45756.1"/>
    </source>
</evidence>
<protein>
    <submittedName>
        <fullName evidence="2">Tetratricopeptide repeat protein 36-like protein</fullName>
    </submittedName>
</protein>